<proteinExistence type="predicted"/>
<keyword evidence="9" id="KW-1185">Reference proteome</keyword>
<keyword evidence="3" id="KW-0472">Membrane</keyword>
<reference evidence="8 9" key="1">
    <citation type="journal article" date="2016" name="Mol. Biol. Evol.">
        <title>Comparative Genomics of Early-Diverging Mushroom-Forming Fungi Provides Insights into the Origins of Lignocellulose Decay Capabilities.</title>
        <authorList>
            <person name="Nagy L.G."/>
            <person name="Riley R."/>
            <person name="Tritt A."/>
            <person name="Adam C."/>
            <person name="Daum C."/>
            <person name="Floudas D."/>
            <person name="Sun H."/>
            <person name="Yadav J.S."/>
            <person name="Pangilinan J."/>
            <person name="Larsson K.H."/>
            <person name="Matsuura K."/>
            <person name="Barry K."/>
            <person name="Labutti K."/>
            <person name="Kuo R."/>
            <person name="Ohm R.A."/>
            <person name="Bhattacharya S.S."/>
            <person name="Shirouzu T."/>
            <person name="Yoshinaga Y."/>
            <person name="Martin F.M."/>
            <person name="Grigoriev I.V."/>
            <person name="Hibbett D.S."/>
        </authorList>
    </citation>
    <scope>NUCLEOTIDE SEQUENCE [LARGE SCALE GENOMIC DNA]</scope>
    <source>
        <strain evidence="8 9">HHB12029</strain>
    </source>
</reference>
<accession>A0A165EAK4</accession>
<dbReference type="GO" id="GO:0005741">
    <property type="term" value="C:mitochondrial outer membrane"/>
    <property type="evidence" value="ECO:0007669"/>
    <property type="project" value="UniProtKB-SubCell"/>
</dbReference>
<dbReference type="EMBL" id="KV426155">
    <property type="protein sequence ID" value="KZV86460.1"/>
    <property type="molecule type" value="Genomic_DNA"/>
</dbReference>
<gene>
    <name evidence="8" type="ORF">EXIGLDRAFT_724772</name>
</gene>
<dbReference type="GO" id="GO:0005524">
    <property type="term" value="F:ATP binding"/>
    <property type="evidence" value="ECO:0007669"/>
    <property type="project" value="UniProtKB-KW"/>
</dbReference>
<dbReference type="Gene3D" id="1.10.8.60">
    <property type="match status" value="1"/>
</dbReference>
<keyword evidence="2" id="KW-0547">Nucleotide-binding</keyword>
<evidence type="ECO:0000256" key="6">
    <source>
        <dbReference type="SAM" id="Coils"/>
    </source>
</evidence>
<dbReference type="STRING" id="1314781.A0A165EAK4"/>
<dbReference type="InterPro" id="IPR027417">
    <property type="entry name" value="P-loop_NTPase"/>
</dbReference>
<keyword evidence="5" id="KW-0496">Mitochondrion</keyword>
<dbReference type="InParanoid" id="A0A165EAK4"/>
<dbReference type="PROSITE" id="PS00674">
    <property type="entry name" value="AAA"/>
    <property type="match status" value="1"/>
</dbReference>
<organism evidence="8 9">
    <name type="scientific">Exidia glandulosa HHB12029</name>
    <dbReference type="NCBI Taxonomy" id="1314781"/>
    <lineage>
        <taxon>Eukaryota</taxon>
        <taxon>Fungi</taxon>
        <taxon>Dikarya</taxon>
        <taxon>Basidiomycota</taxon>
        <taxon>Agaricomycotina</taxon>
        <taxon>Agaricomycetes</taxon>
        <taxon>Auriculariales</taxon>
        <taxon>Exidiaceae</taxon>
        <taxon>Exidia</taxon>
    </lineage>
</organism>
<dbReference type="PANTHER" id="PTHR45644:SF56">
    <property type="entry name" value="AAA ATPASE, PUTATIVE (AFU_ORTHOLOGUE AFUA_2G12920)-RELATED"/>
    <property type="match status" value="1"/>
</dbReference>
<evidence type="ECO:0000259" key="7">
    <source>
        <dbReference type="SMART" id="SM00382"/>
    </source>
</evidence>
<evidence type="ECO:0000256" key="5">
    <source>
        <dbReference type="ARBA" id="ARBA00023128"/>
    </source>
</evidence>
<dbReference type="SUPFAM" id="SSF52540">
    <property type="entry name" value="P-loop containing nucleoside triphosphate hydrolases"/>
    <property type="match status" value="1"/>
</dbReference>
<dbReference type="AlphaFoldDB" id="A0A165EAK4"/>
<keyword evidence="6" id="KW-0175">Coiled coil</keyword>
<keyword evidence="4" id="KW-0067">ATP-binding</keyword>
<dbReference type="InterPro" id="IPR051701">
    <property type="entry name" value="Mito_OM_Translocase_MSP1"/>
</dbReference>
<dbReference type="Pfam" id="PF17862">
    <property type="entry name" value="AAA_lid_3"/>
    <property type="match status" value="1"/>
</dbReference>
<feature type="domain" description="AAA+ ATPase" evidence="7">
    <location>
        <begin position="653"/>
        <end position="793"/>
    </location>
</feature>
<dbReference type="PANTHER" id="PTHR45644">
    <property type="entry name" value="AAA ATPASE, PUTATIVE (AFU_ORTHOLOGUE AFUA_2G12920)-RELATED-RELATED"/>
    <property type="match status" value="1"/>
</dbReference>
<dbReference type="OrthoDB" id="39734at2759"/>
<evidence type="ECO:0000256" key="1">
    <source>
        <dbReference type="ARBA" id="ARBA00004572"/>
    </source>
</evidence>
<dbReference type="InterPro" id="IPR003960">
    <property type="entry name" value="ATPase_AAA_CS"/>
</dbReference>
<evidence type="ECO:0000256" key="2">
    <source>
        <dbReference type="ARBA" id="ARBA00022741"/>
    </source>
</evidence>
<evidence type="ECO:0000256" key="4">
    <source>
        <dbReference type="ARBA" id="ARBA00022840"/>
    </source>
</evidence>
<dbReference type="Pfam" id="PF00004">
    <property type="entry name" value="AAA"/>
    <property type="match status" value="1"/>
</dbReference>
<dbReference type="Proteomes" id="UP000077266">
    <property type="component" value="Unassembled WGS sequence"/>
</dbReference>
<name>A0A165EAK4_EXIGL</name>
<comment type="subcellular location">
    <subcellularLocation>
        <location evidence="1">Mitochondrion outer membrane</location>
        <topology evidence="1">Single-pass membrane protein</topology>
    </subcellularLocation>
</comment>
<sequence>MSTSTVEPLPPGLEGESIVESTSPVFVPAAFVDKCLIPYDAHIAPSINGVPIVLAPGPPELDGPITLAPGLIAVARHALESEFKLAESTLADGAQVPTTLRVSALSGAHLDSPVAVDAAARYLALNLEADLVVLDPEDLYAGEDGLLGADFAAALWSLYSKHYEVQDAEDELTNAKDKADEADDALSDCKKTVEKCRAAVEERSKTGETPIDQKDEKLVDLLTDLAEAEDALEKATGPSTASNAELEGIKIRHATESKARDDLTAAARAWFTALISMCNATSPTTDETRTSELPRRRRMLYLRDFGTMSYISRPVLQTLLRSIHDTGLPIIAVAGIWRYERLPDDDNSVSRAARKSREKHSKYLDAFESSGHLKDWLKRKFPAAWREAKTDNDRFNSLSHMSSSTFSHRFAVRQLGRRGSSQIMVVDKDATLSYEQALAVGLVGASSHTLAGRWSKAERERRLVAHNLGKLTVALRDIEQEVKLSALQDMLSDSGDADVSKERAELTKSLRELILTPSDAASLAARLAPWLPLASDSDSSPSPTATDFLHALDHGETVAQEVRAQISAAREKIESSEKGAGAVDPIVEKVNSADDLDKFEQSLLGAIVDPTMIRTVYADVCIQPHIIETLRSVVSLPLLFPEAYSVGILGKESMSGVLLYGPPGTGKTMVCRALAKESGARMLQIQASNMKSKWHSESEKLIHATFTLARRLGPCVVFIDEIDALFGRRGDRDSQIHRSMLTEFMQEMDGLKTSEENKNAQVIVVGATNRPQDLDDAVLRRLPRRVLVDLPGLAEREKILSQYLRGESVDDTVDTAWLASRTEYFSGSDLKHLVFSAALAAFKDTVPDLWKTMDQGVERCPLPTRVLSAAHFEHALQEITASSAANMDAVYRLRTWGGNIGRAL</sequence>
<evidence type="ECO:0000256" key="3">
    <source>
        <dbReference type="ARBA" id="ARBA00022787"/>
    </source>
</evidence>
<evidence type="ECO:0000313" key="9">
    <source>
        <dbReference type="Proteomes" id="UP000077266"/>
    </source>
</evidence>
<dbReference type="InterPro" id="IPR003959">
    <property type="entry name" value="ATPase_AAA_core"/>
</dbReference>
<keyword evidence="3" id="KW-1000">Mitochondrion outer membrane</keyword>
<feature type="coiled-coil region" evidence="6">
    <location>
        <begin position="165"/>
        <end position="231"/>
    </location>
</feature>
<dbReference type="SMART" id="SM00382">
    <property type="entry name" value="AAA"/>
    <property type="match status" value="1"/>
</dbReference>
<protein>
    <submittedName>
        <fullName evidence="8">AAA-domain-containing protein</fullName>
    </submittedName>
</protein>
<dbReference type="GO" id="GO:0016887">
    <property type="term" value="F:ATP hydrolysis activity"/>
    <property type="evidence" value="ECO:0007669"/>
    <property type="project" value="InterPro"/>
</dbReference>
<dbReference type="Gene3D" id="3.40.50.300">
    <property type="entry name" value="P-loop containing nucleotide triphosphate hydrolases"/>
    <property type="match status" value="1"/>
</dbReference>
<dbReference type="InterPro" id="IPR041569">
    <property type="entry name" value="AAA_lid_3"/>
</dbReference>
<evidence type="ECO:0000313" key="8">
    <source>
        <dbReference type="EMBL" id="KZV86460.1"/>
    </source>
</evidence>
<dbReference type="InterPro" id="IPR003593">
    <property type="entry name" value="AAA+_ATPase"/>
</dbReference>